<sequence length="594" mass="66107">MPMNPILIVDLFDVWDIDFMGPFPMSFGNSYILVGVNYVSKWVEAIPCKHNDHRVVLKFLKENIFSRFGVPKAIISDGTSGQVELANREIKNILMKVVTRAKRLSEMKRCLDLNEMEELRNDAYNNSKVAKQRMKRWHDQLISNKEFQKGQRVLLYDSSLHIFPGKLKSRWIGPFKVNGHRLKPFIEPFNQDKRKSASLSHSDPNQKGNHLEDPLQRKSKGCASEEDHPAPPRTLWNLSTLAMAKMRGAKTPSPSARNIRPRASPVRDSMTKAPQAPTMPPSEDGVPPSLLSEDIRPGDHPLHQGQALHALRSQLFALLQRNQSLRSSRVIRASTASAAYTKSQIPSGMTRKLSDTNWSSEIHSTYCRGTIGAPNDSKRFLLSPSSIRFYQSMTTHHVRDPTIIYFTINGRHGILGARHIAEALHIPYEPGDIHTLVSFEEGALPNMFLLDVLLRSNIFPLQHMEPQLGQSIQRYNRISSHSNHNSAHAWATSSTPPTTPGTPPVVPATSAPPPSKSSITISSSEFRGLCHTLQTLTATQSALAQAYRSISGRSSSRADCAHEETTTGEIETPIPSTQTSIAEPSSPHDPSTTS</sequence>
<dbReference type="PANTHER" id="PTHR47266">
    <property type="entry name" value="ENDONUCLEASE-RELATED"/>
    <property type="match status" value="1"/>
</dbReference>
<feature type="compositionally biased region" description="Polar residues" evidence="1">
    <location>
        <begin position="576"/>
        <end position="594"/>
    </location>
</feature>
<feature type="region of interest" description="Disordered" evidence="1">
    <location>
        <begin position="483"/>
        <end position="520"/>
    </location>
</feature>
<feature type="compositionally biased region" description="Polar residues" evidence="1">
    <location>
        <begin position="197"/>
        <end position="208"/>
    </location>
</feature>
<name>A0A438GIS7_VITVI</name>
<feature type="compositionally biased region" description="Low complexity" evidence="1">
    <location>
        <begin position="483"/>
        <end position="496"/>
    </location>
</feature>
<proteinExistence type="predicted"/>
<dbReference type="InterPro" id="IPR012337">
    <property type="entry name" value="RNaseH-like_sf"/>
</dbReference>
<dbReference type="GO" id="GO:0003676">
    <property type="term" value="F:nucleic acid binding"/>
    <property type="evidence" value="ECO:0007669"/>
    <property type="project" value="InterPro"/>
</dbReference>
<dbReference type="GO" id="GO:0015074">
    <property type="term" value="P:DNA integration"/>
    <property type="evidence" value="ECO:0007669"/>
    <property type="project" value="InterPro"/>
</dbReference>
<dbReference type="AlphaFoldDB" id="A0A438GIS7"/>
<evidence type="ECO:0000313" key="4">
    <source>
        <dbReference type="Proteomes" id="UP000288805"/>
    </source>
</evidence>
<feature type="domain" description="Integrase catalytic" evidence="2">
    <location>
        <begin position="1"/>
        <end position="77"/>
    </location>
</feature>
<dbReference type="Proteomes" id="UP000288805">
    <property type="component" value="Unassembled WGS sequence"/>
</dbReference>
<evidence type="ECO:0000313" key="3">
    <source>
        <dbReference type="EMBL" id="RVW72116.1"/>
    </source>
</evidence>
<feature type="region of interest" description="Disordered" evidence="1">
    <location>
        <begin position="193"/>
        <end position="236"/>
    </location>
</feature>
<comment type="caution">
    <text evidence="3">The sequence shown here is derived from an EMBL/GenBank/DDBJ whole genome shotgun (WGS) entry which is preliminary data.</text>
</comment>
<dbReference type="SUPFAM" id="SSF53098">
    <property type="entry name" value="Ribonuclease H-like"/>
    <property type="match status" value="1"/>
</dbReference>
<dbReference type="InterPro" id="IPR001584">
    <property type="entry name" value="Integrase_cat-core"/>
</dbReference>
<accession>A0A438GIS7</accession>
<dbReference type="EMBL" id="QGNW01000422">
    <property type="protein sequence ID" value="RVW72116.1"/>
    <property type="molecule type" value="Genomic_DNA"/>
</dbReference>
<protein>
    <recommendedName>
        <fullName evidence="2">Integrase catalytic domain-containing protein</fullName>
    </recommendedName>
</protein>
<evidence type="ECO:0000256" key="1">
    <source>
        <dbReference type="SAM" id="MobiDB-lite"/>
    </source>
</evidence>
<reference evidence="3 4" key="1">
    <citation type="journal article" date="2018" name="PLoS Genet.">
        <title>Population sequencing reveals clonal diversity and ancestral inbreeding in the grapevine cultivar Chardonnay.</title>
        <authorList>
            <person name="Roach M.J."/>
            <person name="Johnson D.L."/>
            <person name="Bohlmann J."/>
            <person name="van Vuuren H.J."/>
            <person name="Jones S.J."/>
            <person name="Pretorius I.S."/>
            <person name="Schmidt S.A."/>
            <person name="Borneman A.R."/>
        </authorList>
    </citation>
    <scope>NUCLEOTIDE SEQUENCE [LARGE SCALE GENOMIC DNA]</scope>
    <source>
        <strain evidence="4">cv. Chardonnay</strain>
        <tissue evidence="3">Leaf</tissue>
    </source>
</reference>
<dbReference type="InterPro" id="IPR052160">
    <property type="entry name" value="Gypsy_RT_Integrase-like"/>
</dbReference>
<dbReference type="Gene3D" id="3.30.420.10">
    <property type="entry name" value="Ribonuclease H-like superfamily/Ribonuclease H"/>
    <property type="match status" value="1"/>
</dbReference>
<dbReference type="PROSITE" id="PS50994">
    <property type="entry name" value="INTEGRASE"/>
    <property type="match status" value="1"/>
</dbReference>
<feature type="compositionally biased region" description="Pro residues" evidence="1">
    <location>
        <begin position="497"/>
        <end position="515"/>
    </location>
</feature>
<feature type="region of interest" description="Disordered" evidence="1">
    <location>
        <begin position="248"/>
        <end position="288"/>
    </location>
</feature>
<dbReference type="InterPro" id="IPR036397">
    <property type="entry name" value="RNaseH_sf"/>
</dbReference>
<evidence type="ECO:0000259" key="2">
    <source>
        <dbReference type="PROSITE" id="PS50994"/>
    </source>
</evidence>
<feature type="region of interest" description="Disordered" evidence="1">
    <location>
        <begin position="550"/>
        <end position="594"/>
    </location>
</feature>
<organism evidence="3 4">
    <name type="scientific">Vitis vinifera</name>
    <name type="common">Grape</name>
    <dbReference type="NCBI Taxonomy" id="29760"/>
    <lineage>
        <taxon>Eukaryota</taxon>
        <taxon>Viridiplantae</taxon>
        <taxon>Streptophyta</taxon>
        <taxon>Embryophyta</taxon>
        <taxon>Tracheophyta</taxon>
        <taxon>Spermatophyta</taxon>
        <taxon>Magnoliopsida</taxon>
        <taxon>eudicotyledons</taxon>
        <taxon>Gunneridae</taxon>
        <taxon>Pentapetalae</taxon>
        <taxon>rosids</taxon>
        <taxon>Vitales</taxon>
        <taxon>Vitaceae</taxon>
        <taxon>Viteae</taxon>
        <taxon>Vitis</taxon>
    </lineage>
</organism>
<gene>
    <name evidence="3" type="ORF">CK203_057964</name>
</gene>